<dbReference type="InterPro" id="IPR001005">
    <property type="entry name" value="SANT/Myb"/>
</dbReference>
<proteinExistence type="predicted"/>
<organism evidence="3 4">
    <name type="scientific">Mytilus edulis</name>
    <name type="common">Blue mussel</name>
    <dbReference type="NCBI Taxonomy" id="6550"/>
    <lineage>
        <taxon>Eukaryota</taxon>
        <taxon>Metazoa</taxon>
        <taxon>Spiralia</taxon>
        <taxon>Lophotrochozoa</taxon>
        <taxon>Mollusca</taxon>
        <taxon>Bivalvia</taxon>
        <taxon>Autobranchia</taxon>
        <taxon>Pteriomorphia</taxon>
        <taxon>Mytilida</taxon>
        <taxon>Mytiloidea</taxon>
        <taxon>Mytilidae</taxon>
        <taxon>Mytilinae</taxon>
        <taxon>Mytilus</taxon>
    </lineage>
</organism>
<feature type="compositionally biased region" description="Low complexity" evidence="1">
    <location>
        <begin position="458"/>
        <end position="487"/>
    </location>
</feature>
<evidence type="ECO:0000256" key="1">
    <source>
        <dbReference type="SAM" id="MobiDB-lite"/>
    </source>
</evidence>
<dbReference type="PROSITE" id="PS50090">
    <property type="entry name" value="MYB_LIKE"/>
    <property type="match status" value="1"/>
</dbReference>
<dbReference type="AlphaFoldDB" id="A0A8S3T9G2"/>
<comment type="caution">
    <text evidence="3">The sequence shown here is derived from an EMBL/GenBank/DDBJ whole genome shotgun (WGS) entry which is preliminary data.</text>
</comment>
<keyword evidence="4" id="KW-1185">Reference proteome</keyword>
<evidence type="ECO:0000313" key="4">
    <source>
        <dbReference type="Proteomes" id="UP000683360"/>
    </source>
</evidence>
<evidence type="ECO:0000313" key="3">
    <source>
        <dbReference type="EMBL" id="CAG2228025.1"/>
    </source>
</evidence>
<feature type="domain" description="Myb-like" evidence="2">
    <location>
        <begin position="497"/>
        <end position="553"/>
    </location>
</feature>
<gene>
    <name evidence="3" type="ORF">MEDL_40994</name>
</gene>
<sequence>MLVFPSLNGHCLQPESQNVQWFKFQKCLLNCEKDVLFGAVYIPPENSKYANTDAFEEIEIELLTFADKFDSYVSLIGDFNAKTGTRDDFIVPDESLIGIFELESDDEILSYMLDYEQLKLQNIPLSRMSECHCNINNYGHKLLDMCKKLNVYIANSRLGSDIVLPHDEITHDTSQNSTSIKWNDNNRNEFVNTFHNSQDQLTNIMNDLENIHTRDTCTQQDIDNITGEINELFQNTAKATLSKPHYKSRKKPNSKPWYTNKCLTSRKKIHKARKRYNIHKNEVTRKQLLETSKSYKMVTNQAYKNYQFDFEQKLRNTSKKQGKEFWKILNKFVKNKDEKSEISVETLHDYFKSMNENNVHDEIDIDIDVNNLPPDIEELVLPKLPARRETAIISVVKDGEIFRKFIVRTDIVTLLKLESGDEEAMSRFLEERDYVDGQVTVSILRVESSQATDMPSMSTQASTSATSQASTSATSQASTSATSLASTSAKQIPSTSSTWSKDSEKFLLDLYDKYEKSKSFIKNKWVRISQEIAEKLSIQVTPEQCRIKIRSMKDRFERMKKKLKTSGESNIEIPTEFTVFESQHDVQPKYLLDSSKPKKAESSSEEEETSNPTPSKRKMKVSTSCPEPQAKEKKKKKTTDRFELLAEASERRHTEKMECFKSLIDVMKDIAKK</sequence>
<dbReference type="OrthoDB" id="6142601at2759"/>
<protein>
    <recommendedName>
        <fullName evidence="2">Myb-like domain-containing protein</fullName>
    </recommendedName>
</protein>
<name>A0A8S3T9G2_MYTED</name>
<dbReference type="Proteomes" id="UP000683360">
    <property type="component" value="Unassembled WGS sequence"/>
</dbReference>
<feature type="region of interest" description="Disordered" evidence="1">
    <location>
        <begin position="590"/>
        <end position="647"/>
    </location>
</feature>
<dbReference type="Pfam" id="PF13837">
    <property type="entry name" value="Myb_DNA-bind_4"/>
    <property type="match status" value="1"/>
</dbReference>
<dbReference type="EMBL" id="CAJPWZ010001985">
    <property type="protein sequence ID" value="CAG2228025.1"/>
    <property type="molecule type" value="Genomic_DNA"/>
</dbReference>
<feature type="region of interest" description="Disordered" evidence="1">
    <location>
        <begin position="450"/>
        <end position="487"/>
    </location>
</feature>
<evidence type="ECO:0000259" key="2">
    <source>
        <dbReference type="PROSITE" id="PS50090"/>
    </source>
</evidence>
<accession>A0A8S3T9G2</accession>
<reference evidence="3" key="1">
    <citation type="submission" date="2021-03" db="EMBL/GenBank/DDBJ databases">
        <authorList>
            <person name="Bekaert M."/>
        </authorList>
    </citation>
    <scope>NUCLEOTIDE SEQUENCE</scope>
</reference>
<dbReference type="InterPro" id="IPR044822">
    <property type="entry name" value="Myb_DNA-bind_4"/>
</dbReference>